<organism evidence="1 2">
    <name type="scientific">Terricaulis silvestris</name>
    <dbReference type="NCBI Taxonomy" id="2686094"/>
    <lineage>
        <taxon>Bacteria</taxon>
        <taxon>Pseudomonadati</taxon>
        <taxon>Pseudomonadota</taxon>
        <taxon>Alphaproteobacteria</taxon>
        <taxon>Caulobacterales</taxon>
        <taxon>Caulobacteraceae</taxon>
        <taxon>Terricaulis</taxon>
    </lineage>
</organism>
<evidence type="ECO:0000313" key="2">
    <source>
        <dbReference type="Proteomes" id="UP000431269"/>
    </source>
</evidence>
<keyword evidence="2" id="KW-1185">Reference proteome</keyword>
<sequence>MGEAIMPPKALTIARHAFSEIFDYTASVDLTTEGGRASNRDLPFFFLHNAPLEEGFFFGFGWSGQWEAAVVRDPRAVKRTQAVAYAIYTRAINLEDIFGA</sequence>
<dbReference type="KEGG" id="tsv:DSM104635_01781"/>
<dbReference type="Gene3D" id="2.70.98.60">
    <property type="entry name" value="alpha-galactosidase from lactobacil brevis"/>
    <property type="match status" value="1"/>
</dbReference>
<gene>
    <name evidence="1" type="ORF">DSM104635_01781</name>
</gene>
<proteinExistence type="predicted"/>
<dbReference type="AlphaFoldDB" id="A0A6I6MNN9"/>
<name>A0A6I6MNN9_9CAUL</name>
<protein>
    <submittedName>
        <fullName evidence="1">Uncharacterized protein</fullName>
    </submittedName>
</protein>
<dbReference type="Proteomes" id="UP000431269">
    <property type="component" value="Chromosome"/>
</dbReference>
<accession>A0A6I6MNN9</accession>
<evidence type="ECO:0000313" key="1">
    <source>
        <dbReference type="EMBL" id="QGZ94946.1"/>
    </source>
</evidence>
<dbReference type="InterPro" id="IPR038417">
    <property type="entry name" value="Alpga-gal_N_sf"/>
</dbReference>
<reference evidence="2" key="1">
    <citation type="submission" date="2019-12" db="EMBL/GenBank/DDBJ databases">
        <title>Complete genome of Terracaulis silvestris 0127_4.</title>
        <authorList>
            <person name="Vieira S."/>
            <person name="Riedel T."/>
            <person name="Sproer C."/>
            <person name="Pascual J."/>
            <person name="Boedeker C."/>
            <person name="Overmann J."/>
        </authorList>
    </citation>
    <scope>NUCLEOTIDE SEQUENCE [LARGE SCALE GENOMIC DNA]</scope>
    <source>
        <strain evidence="2">0127_4</strain>
    </source>
</reference>
<dbReference type="EMBL" id="CP047045">
    <property type="protein sequence ID" value="QGZ94946.1"/>
    <property type="molecule type" value="Genomic_DNA"/>
</dbReference>